<dbReference type="InterPro" id="IPR045087">
    <property type="entry name" value="Cu-oxidase_fam"/>
</dbReference>
<dbReference type="InterPro" id="IPR044130">
    <property type="entry name" value="CuRO_2_Fet3-like"/>
</dbReference>
<dbReference type="InterPro" id="IPR002355">
    <property type="entry name" value="Cu_oxidase_Cu_BS"/>
</dbReference>
<dbReference type="Pfam" id="PF00394">
    <property type="entry name" value="Cu-oxidase"/>
    <property type="match status" value="1"/>
</dbReference>
<dbReference type="InterPro" id="IPR011706">
    <property type="entry name" value="Cu-oxidase_C"/>
</dbReference>
<evidence type="ECO:0000256" key="1">
    <source>
        <dbReference type="ARBA" id="ARBA00010609"/>
    </source>
</evidence>
<dbReference type="PANTHER" id="PTHR11709:SF361">
    <property type="entry name" value="IRON TRANSPORT MULTICOPPER OXIDASE FET3"/>
    <property type="match status" value="1"/>
</dbReference>
<dbReference type="CDD" id="cd13899">
    <property type="entry name" value="CuRO_3_Fet3p"/>
    <property type="match status" value="1"/>
</dbReference>
<dbReference type="InterPro" id="IPR011707">
    <property type="entry name" value="Cu-oxidase-like_N"/>
</dbReference>
<dbReference type="PROSITE" id="PS00079">
    <property type="entry name" value="MULTICOPPER_OXIDASE1"/>
    <property type="match status" value="2"/>
</dbReference>
<feature type="domain" description="Plastocyanin-like" evidence="7">
    <location>
        <begin position="152"/>
        <end position="278"/>
    </location>
</feature>
<evidence type="ECO:0000259" key="7">
    <source>
        <dbReference type="Pfam" id="PF00394"/>
    </source>
</evidence>
<feature type="non-terminal residue" evidence="10">
    <location>
        <position position="570"/>
    </location>
</feature>
<feature type="domain" description="Plastocyanin-like" evidence="8">
    <location>
        <begin position="366"/>
        <end position="496"/>
    </location>
</feature>
<dbReference type="GO" id="GO:0033573">
    <property type="term" value="C:high-affinity iron permease complex"/>
    <property type="evidence" value="ECO:0007669"/>
    <property type="project" value="TreeGrafter"/>
</dbReference>
<dbReference type="EMBL" id="KQ947411">
    <property type="protein sequence ID" value="KUJ19208.1"/>
    <property type="molecule type" value="Genomic_DNA"/>
</dbReference>
<dbReference type="KEGG" id="psco:LY89DRAFT_612778"/>
<dbReference type="AlphaFoldDB" id="A0A194XGB4"/>
<feature type="signal peptide" evidence="6">
    <location>
        <begin position="1"/>
        <end position="19"/>
    </location>
</feature>
<name>A0A194XGB4_MOLSC</name>
<dbReference type="GO" id="GO:0010106">
    <property type="term" value="P:cellular response to iron ion starvation"/>
    <property type="evidence" value="ECO:0007669"/>
    <property type="project" value="TreeGrafter"/>
</dbReference>
<dbReference type="RefSeq" id="XP_018073563.1">
    <property type="nucleotide sequence ID" value="XM_018210637.1"/>
</dbReference>
<dbReference type="Pfam" id="PF07732">
    <property type="entry name" value="Cu-oxidase_3"/>
    <property type="match status" value="1"/>
</dbReference>
<keyword evidence="4" id="KW-0560">Oxidoreductase</keyword>
<dbReference type="CDD" id="cd13851">
    <property type="entry name" value="CuRO_1_Fet3p"/>
    <property type="match status" value="1"/>
</dbReference>
<dbReference type="PROSITE" id="PS00080">
    <property type="entry name" value="MULTICOPPER_OXIDASE2"/>
    <property type="match status" value="1"/>
</dbReference>
<evidence type="ECO:0000256" key="4">
    <source>
        <dbReference type="ARBA" id="ARBA00023002"/>
    </source>
</evidence>
<dbReference type="GO" id="GO:0005507">
    <property type="term" value="F:copper ion binding"/>
    <property type="evidence" value="ECO:0007669"/>
    <property type="project" value="InterPro"/>
</dbReference>
<proteinExistence type="inferred from homology"/>
<keyword evidence="5" id="KW-0186">Copper</keyword>
<dbReference type="Gene3D" id="2.60.40.420">
    <property type="entry name" value="Cupredoxins - blue copper proteins"/>
    <property type="match status" value="3"/>
</dbReference>
<evidence type="ECO:0000256" key="5">
    <source>
        <dbReference type="ARBA" id="ARBA00023008"/>
    </source>
</evidence>
<evidence type="ECO:0000313" key="11">
    <source>
        <dbReference type="Proteomes" id="UP000070700"/>
    </source>
</evidence>
<evidence type="ECO:0000256" key="3">
    <source>
        <dbReference type="ARBA" id="ARBA00022729"/>
    </source>
</evidence>
<protein>
    <submittedName>
        <fullName evidence="10">Iron transport multicopper oxidase fet3</fullName>
    </submittedName>
</protein>
<keyword evidence="2" id="KW-0479">Metal-binding</keyword>
<dbReference type="GO" id="GO:0004322">
    <property type="term" value="F:ferroxidase activity"/>
    <property type="evidence" value="ECO:0007669"/>
    <property type="project" value="TreeGrafter"/>
</dbReference>
<feature type="domain" description="Plastocyanin-like" evidence="9">
    <location>
        <begin position="31"/>
        <end position="143"/>
    </location>
</feature>
<dbReference type="Pfam" id="PF07731">
    <property type="entry name" value="Cu-oxidase_2"/>
    <property type="match status" value="1"/>
</dbReference>
<keyword evidence="11" id="KW-1185">Reference proteome</keyword>
<evidence type="ECO:0000256" key="2">
    <source>
        <dbReference type="ARBA" id="ARBA00022723"/>
    </source>
</evidence>
<dbReference type="InParanoid" id="A0A194XGB4"/>
<gene>
    <name evidence="10" type="ORF">LY89DRAFT_612778</name>
</gene>
<dbReference type="InterPro" id="IPR008972">
    <property type="entry name" value="Cupredoxin"/>
</dbReference>
<reference evidence="10 11" key="1">
    <citation type="submission" date="2015-10" db="EMBL/GenBank/DDBJ databases">
        <title>Full genome of DAOMC 229536 Phialocephala scopiformis, a fungal endophyte of spruce producing the potent anti-insectan compound rugulosin.</title>
        <authorList>
            <consortium name="DOE Joint Genome Institute"/>
            <person name="Walker A.K."/>
            <person name="Frasz S.L."/>
            <person name="Seifert K.A."/>
            <person name="Miller J.D."/>
            <person name="Mondo S.J."/>
            <person name="Labutti K."/>
            <person name="Lipzen A."/>
            <person name="Dockter R."/>
            <person name="Kennedy M."/>
            <person name="Grigoriev I.V."/>
            <person name="Spatafora J.W."/>
        </authorList>
    </citation>
    <scope>NUCLEOTIDE SEQUENCE [LARGE SCALE GENOMIC DNA]</scope>
    <source>
        <strain evidence="10 11">CBS 120377</strain>
    </source>
</reference>
<evidence type="ECO:0000313" key="10">
    <source>
        <dbReference type="EMBL" id="KUJ19208.1"/>
    </source>
</evidence>
<organism evidence="10 11">
    <name type="scientific">Mollisia scopiformis</name>
    <name type="common">Conifer needle endophyte fungus</name>
    <name type="synonym">Phialocephala scopiformis</name>
    <dbReference type="NCBI Taxonomy" id="149040"/>
    <lineage>
        <taxon>Eukaryota</taxon>
        <taxon>Fungi</taxon>
        <taxon>Dikarya</taxon>
        <taxon>Ascomycota</taxon>
        <taxon>Pezizomycotina</taxon>
        <taxon>Leotiomycetes</taxon>
        <taxon>Helotiales</taxon>
        <taxon>Mollisiaceae</taxon>
        <taxon>Mollisia</taxon>
    </lineage>
</organism>
<dbReference type="Proteomes" id="UP000070700">
    <property type="component" value="Unassembled WGS sequence"/>
</dbReference>
<evidence type="ECO:0000256" key="6">
    <source>
        <dbReference type="SAM" id="SignalP"/>
    </source>
</evidence>
<dbReference type="GO" id="GO:0033215">
    <property type="term" value="P:reductive iron assimilation"/>
    <property type="evidence" value="ECO:0007669"/>
    <property type="project" value="TreeGrafter"/>
</dbReference>
<dbReference type="InterPro" id="IPR033138">
    <property type="entry name" value="Cu_oxidase_CS"/>
</dbReference>
<sequence>MLSFKTFPLLLSLLPATLAATVTYNWSVDFVNAAPDNFTRQVIGINGKWPCPAIEANVGDQVVVVLTNNLGTQSTGLHFHGLSQFGTQVMDGPTGVTQCPIQPGATFTYSFTIDSPGTYWYHSHNMGQYPDGLRGPLIIHDPNDPYAGDYDEEFVLTVGDWYHTPVPTLIDQMLTTSNTHFLPPFPDAIVVNDSSSATLNFQAGKTYKVRIISLAAFAAVMLQFDSHTMRVIEIDGSYVQEHDAYQIRVAPAQRYTVLLNAQTSVRRNYAFLASLDMNRDYSTGGATNIWPFNISGTILYDATKGPAPAFVVPKWSPQDDATLVALDNQPLLGEPNVVDADITLDFNFGFDVNGIPRAFLNNKTYIPQKVPSLYTAYTTGSSNSNPVIYGDVNPFVVNKGDIVQIVLNNLDAAIHPFHLHGHQFQVCQRPASGKGLYTGQGRNFPAVPPKRDTIAVNADSYVVIRFQANNPGVWLFHCHIEWHVIMGLSATIIEAPTELVGLPVPADHLAVCKAQGIPTAGNAAGNTQNYTDLTGANTVPPFPDNGALYPRQLPQIGAMRREKRTALARR</sequence>
<accession>A0A194XGB4</accession>
<evidence type="ECO:0000259" key="9">
    <source>
        <dbReference type="Pfam" id="PF07732"/>
    </source>
</evidence>
<dbReference type="SUPFAM" id="SSF49503">
    <property type="entry name" value="Cupredoxins"/>
    <property type="match status" value="3"/>
</dbReference>
<dbReference type="PANTHER" id="PTHR11709">
    <property type="entry name" value="MULTI-COPPER OXIDASE"/>
    <property type="match status" value="1"/>
</dbReference>
<dbReference type="OrthoDB" id="2121828at2759"/>
<dbReference type="InterPro" id="IPR001117">
    <property type="entry name" value="Cu-oxidase_2nd"/>
</dbReference>
<dbReference type="CDD" id="cd13877">
    <property type="entry name" value="CuRO_2_Fet3p_like"/>
    <property type="match status" value="1"/>
</dbReference>
<feature type="chain" id="PRO_5008268272" evidence="6">
    <location>
        <begin position="20"/>
        <end position="570"/>
    </location>
</feature>
<comment type="similarity">
    <text evidence="1">Belongs to the multicopper oxidase family.</text>
</comment>
<dbReference type="GeneID" id="28820363"/>
<evidence type="ECO:0000259" key="8">
    <source>
        <dbReference type="Pfam" id="PF07731"/>
    </source>
</evidence>
<keyword evidence="3 6" id="KW-0732">Signal</keyword>